<evidence type="ECO:0000313" key="24">
    <source>
        <dbReference type="Proteomes" id="UP000478052"/>
    </source>
</evidence>
<evidence type="ECO:0000256" key="13">
    <source>
        <dbReference type="ARBA" id="ARBA00022824"/>
    </source>
</evidence>
<keyword evidence="13" id="KW-0256">Endoplasmic reticulum</keyword>
<evidence type="ECO:0000256" key="1">
    <source>
        <dbReference type="ARBA" id="ARBA00004240"/>
    </source>
</evidence>
<feature type="domain" description="Peptidase M28" evidence="22">
    <location>
        <begin position="354"/>
        <end position="412"/>
    </location>
</feature>
<evidence type="ECO:0000256" key="15">
    <source>
        <dbReference type="ARBA" id="ARBA00023034"/>
    </source>
</evidence>
<evidence type="ECO:0000256" key="12">
    <source>
        <dbReference type="ARBA" id="ARBA00022801"/>
    </source>
</evidence>
<dbReference type="EMBL" id="VUJU01002107">
    <property type="protein sequence ID" value="KAF0762565.1"/>
    <property type="molecule type" value="Genomic_DNA"/>
</dbReference>
<dbReference type="GO" id="GO:0005794">
    <property type="term" value="C:Golgi apparatus"/>
    <property type="evidence" value="ECO:0007669"/>
    <property type="project" value="UniProtKB-SubCell"/>
</dbReference>
<dbReference type="InterPro" id="IPR007484">
    <property type="entry name" value="Peptidase_M28"/>
</dbReference>
<dbReference type="SUPFAM" id="SSF53187">
    <property type="entry name" value="Zn-dependent exopeptidases"/>
    <property type="match status" value="2"/>
</dbReference>
<evidence type="ECO:0000256" key="17">
    <source>
        <dbReference type="ARBA" id="ARBA00023145"/>
    </source>
</evidence>
<dbReference type="GO" id="GO:0046872">
    <property type="term" value="F:metal ion binding"/>
    <property type="evidence" value="ECO:0007669"/>
    <property type="project" value="UniProtKB-KW"/>
</dbReference>
<dbReference type="AlphaFoldDB" id="A0A6G0YWT1"/>
<comment type="subcellular location">
    <subcellularLocation>
        <location evidence="1">Endoplasmic reticulum</location>
    </subcellularLocation>
    <subcellularLocation>
        <location evidence="3">Golgi apparatus</location>
    </subcellularLocation>
    <subcellularLocation>
        <location evidence="2">Lysosome</location>
    </subcellularLocation>
    <subcellularLocation>
        <location evidence="4">Secreted</location>
    </subcellularLocation>
</comment>
<keyword evidence="19" id="KW-0458">Lysosome</keyword>
<evidence type="ECO:0000256" key="4">
    <source>
        <dbReference type="ARBA" id="ARBA00004613"/>
    </source>
</evidence>
<dbReference type="GO" id="GO:0070573">
    <property type="term" value="F:metallodipeptidase activity"/>
    <property type="evidence" value="ECO:0007669"/>
    <property type="project" value="InterPro"/>
</dbReference>
<dbReference type="GO" id="GO:0004180">
    <property type="term" value="F:carboxypeptidase activity"/>
    <property type="evidence" value="ECO:0007669"/>
    <property type="project" value="UniProtKB-KW"/>
</dbReference>
<keyword evidence="11" id="KW-0732">Signal</keyword>
<keyword evidence="17" id="KW-0865">Zymogen</keyword>
<dbReference type="Pfam" id="PF04389">
    <property type="entry name" value="Peptidase_M28"/>
    <property type="match status" value="2"/>
</dbReference>
<evidence type="ECO:0000256" key="20">
    <source>
        <dbReference type="ARBA" id="ARBA00025833"/>
    </source>
</evidence>
<keyword evidence="7" id="KW-0964">Secreted</keyword>
<proteinExistence type="inferred from homology"/>
<keyword evidence="18" id="KW-0325">Glycoprotein</keyword>
<dbReference type="FunFam" id="3.50.30.30:FF:000009">
    <property type="entry name" value="Carboxypeptidase Q"/>
    <property type="match status" value="1"/>
</dbReference>
<protein>
    <recommendedName>
        <fullName evidence="6">Carboxypeptidase Q</fullName>
    </recommendedName>
    <alternativeName>
        <fullName evidence="21">Plasma glutamate carboxypeptidase</fullName>
    </alternativeName>
</protein>
<dbReference type="PANTHER" id="PTHR12053:SF3">
    <property type="entry name" value="CARBOXYPEPTIDASE Q"/>
    <property type="match status" value="1"/>
</dbReference>
<evidence type="ECO:0000256" key="10">
    <source>
        <dbReference type="ARBA" id="ARBA00022723"/>
    </source>
</evidence>
<dbReference type="GO" id="GO:0005783">
    <property type="term" value="C:endoplasmic reticulum"/>
    <property type="evidence" value="ECO:0007669"/>
    <property type="project" value="UniProtKB-SubCell"/>
</dbReference>
<evidence type="ECO:0000256" key="18">
    <source>
        <dbReference type="ARBA" id="ARBA00023180"/>
    </source>
</evidence>
<dbReference type="GO" id="GO:0006508">
    <property type="term" value="P:proteolysis"/>
    <property type="evidence" value="ECO:0007669"/>
    <property type="project" value="UniProtKB-KW"/>
</dbReference>
<feature type="domain" description="Peptidase M28" evidence="22">
    <location>
        <begin position="458"/>
        <end position="581"/>
    </location>
</feature>
<evidence type="ECO:0000256" key="21">
    <source>
        <dbReference type="ARBA" id="ARBA00033328"/>
    </source>
</evidence>
<dbReference type="PANTHER" id="PTHR12053">
    <property type="entry name" value="PROTEASE FAMILY M28 PLASMA GLUTAMATE CARBOXYPEPTIDASE-RELATED"/>
    <property type="match status" value="1"/>
</dbReference>
<name>A0A6G0YWT1_APHCR</name>
<evidence type="ECO:0000256" key="3">
    <source>
        <dbReference type="ARBA" id="ARBA00004555"/>
    </source>
</evidence>
<accession>A0A6G0YWT1</accession>
<comment type="similarity">
    <text evidence="5">Belongs to the peptidase M28 family.</text>
</comment>
<comment type="subunit">
    <text evidence="20">Homodimer. The monomeric form is inactive while the homodimer is active.</text>
</comment>
<evidence type="ECO:0000313" key="23">
    <source>
        <dbReference type="EMBL" id="KAF0762565.1"/>
    </source>
</evidence>
<keyword evidence="15" id="KW-0333">Golgi apparatus</keyword>
<evidence type="ECO:0000256" key="16">
    <source>
        <dbReference type="ARBA" id="ARBA00023049"/>
    </source>
</evidence>
<evidence type="ECO:0000256" key="2">
    <source>
        <dbReference type="ARBA" id="ARBA00004371"/>
    </source>
</evidence>
<dbReference type="OrthoDB" id="10013407at2759"/>
<keyword evidence="14" id="KW-0862">Zinc</keyword>
<keyword evidence="10" id="KW-0479">Metal-binding</keyword>
<evidence type="ECO:0000256" key="19">
    <source>
        <dbReference type="ARBA" id="ARBA00023228"/>
    </source>
</evidence>
<dbReference type="InterPro" id="IPR039866">
    <property type="entry name" value="CPQ"/>
</dbReference>
<keyword evidence="12" id="KW-0378">Hydrolase</keyword>
<dbReference type="Proteomes" id="UP000478052">
    <property type="component" value="Unassembled WGS sequence"/>
</dbReference>
<dbReference type="Gene3D" id="3.40.630.10">
    <property type="entry name" value="Zn peptidases"/>
    <property type="match status" value="1"/>
</dbReference>
<keyword evidence="8 23" id="KW-0121">Carboxypeptidase</keyword>
<evidence type="ECO:0000256" key="6">
    <source>
        <dbReference type="ARBA" id="ARBA00014116"/>
    </source>
</evidence>
<evidence type="ECO:0000256" key="14">
    <source>
        <dbReference type="ARBA" id="ARBA00022833"/>
    </source>
</evidence>
<keyword evidence="16" id="KW-0482">Metalloprotease</keyword>
<keyword evidence="24" id="KW-1185">Reference proteome</keyword>
<evidence type="ECO:0000256" key="9">
    <source>
        <dbReference type="ARBA" id="ARBA00022670"/>
    </source>
</evidence>
<sequence>MISFICSAVCSRTQYARERVVPAVENIKIPCIVVSDLMLCRRSNTTTAGRSGASTFRRVIPIPLRTEVGLAVNGGRHMTVPSFRFSRPVIVVVVLLLQILLIPPPTEGSPDKCRLVRSLRDEIAGYRPVVDRVLSYVQDQRGYKGRTWTALSKFTDTFGSRLAGTQNLENSIDFMLNKLRTSDLDNVHAERVVFTGWQRRKEYATLVSPRVKNLAILGLGGSVSTAPEGIRAEVVVVNSFDDLFNKSSQVSGKIVVYNQPYVSYGKTVVYRSMGASVASKYGAVATLIRSITPFSLNTPHAGEQSYSNGVKKIPTACITVEDAELLNRMYNRGSKLEIFLKMDSKFFANATSRNTIAEIKGSTDPDKVVLVSGHLDSWDVGQGAMDDGGGAFISWNSLVVLKNLGLRPKRTISTRSSLVSPQFLTPQSQVPIPIFHFPNVSNEPSSLTRLSSLTDSTIDAEEEGYIGAFAYLKGHKSELEKFNLVIESDEGTFQPYGIAFHGSETSACIVAEVAKLFDSINATTMQSSKDNVGSDIEVFENLNIPGLSLLNRNEKYFWYHHTEADTMAVEDPDSLDLNTAMFAIISYIIADLSVELPRS</sequence>
<dbReference type="GO" id="GO:0005764">
    <property type="term" value="C:lysosome"/>
    <property type="evidence" value="ECO:0007669"/>
    <property type="project" value="UniProtKB-SubCell"/>
</dbReference>
<dbReference type="Gene3D" id="3.50.30.30">
    <property type="match status" value="1"/>
</dbReference>
<keyword evidence="9" id="KW-0645">Protease</keyword>
<dbReference type="GO" id="GO:0043171">
    <property type="term" value="P:peptide catabolic process"/>
    <property type="evidence" value="ECO:0007669"/>
    <property type="project" value="TreeGrafter"/>
</dbReference>
<evidence type="ECO:0000256" key="7">
    <source>
        <dbReference type="ARBA" id="ARBA00022525"/>
    </source>
</evidence>
<comment type="caution">
    <text evidence="23">The sequence shown here is derived from an EMBL/GenBank/DDBJ whole genome shotgun (WGS) entry which is preliminary data.</text>
</comment>
<dbReference type="GO" id="GO:0005615">
    <property type="term" value="C:extracellular space"/>
    <property type="evidence" value="ECO:0007669"/>
    <property type="project" value="TreeGrafter"/>
</dbReference>
<evidence type="ECO:0000256" key="8">
    <source>
        <dbReference type="ARBA" id="ARBA00022645"/>
    </source>
</evidence>
<evidence type="ECO:0000256" key="11">
    <source>
        <dbReference type="ARBA" id="ARBA00022729"/>
    </source>
</evidence>
<evidence type="ECO:0000256" key="5">
    <source>
        <dbReference type="ARBA" id="ARBA00010918"/>
    </source>
</evidence>
<evidence type="ECO:0000259" key="22">
    <source>
        <dbReference type="Pfam" id="PF04389"/>
    </source>
</evidence>
<reference evidence="23 24" key="1">
    <citation type="submission" date="2019-08" db="EMBL/GenBank/DDBJ databases">
        <title>Whole genome of Aphis craccivora.</title>
        <authorList>
            <person name="Voronova N.V."/>
            <person name="Shulinski R.S."/>
            <person name="Bandarenka Y.V."/>
            <person name="Zhorov D.G."/>
            <person name="Warner D."/>
        </authorList>
    </citation>
    <scope>NUCLEOTIDE SEQUENCE [LARGE SCALE GENOMIC DNA]</scope>
    <source>
        <strain evidence="23">180601</strain>
        <tissue evidence="23">Whole Body</tissue>
    </source>
</reference>
<dbReference type="CDD" id="cd03883">
    <property type="entry name" value="M28_Pgcp_like"/>
    <property type="match status" value="1"/>
</dbReference>
<gene>
    <name evidence="23" type="ORF">FWK35_00006882</name>
</gene>
<organism evidence="23 24">
    <name type="scientific">Aphis craccivora</name>
    <name type="common">Cowpea aphid</name>
    <dbReference type="NCBI Taxonomy" id="307492"/>
    <lineage>
        <taxon>Eukaryota</taxon>
        <taxon>Metazoa</taxon>
        <taxon>Ecdysozoa</taxon>
        <taxon>Arthropoda</taxon>
        <taxon>Hexapoda</taxon>
        <taxon>Insecta</taxon>
        <taxon>Pterygota</taxon>
        <taxon>Neoptera</taxon>
        <taxon>Paraneoptera</taxon>
        <taxon>Hemiptera</taxon>
        <taxon>Sternorrhyncha</taxon>
        <taxon>Aphidomorpha</taxon>
        <taxon>Aphidoidea</taxon>
        <taxon>Aphididae</taxon>
        <taxon>Aphidini</taxon>
        <taxon>Aphis</taxon>
        <taxon>Aphis</taxon>
    </lineage>
</organism>